<organism evidence="2 3">
    <name type="scientific">Marinobacterium nitratireducens</name>
    <dbReference type="NCBI Taxonomy" id="518897"/>
    <lineage>
        <taxon>Bacteria</taxon>
        <taxon>Pseudomonadati</taxon>
        <taxon>Pseudomonadota</taxon>
        <taxon>Gammaproteobacteria</taxon>
        <taxon>Oceanospirillales</taxon>
        <taxon>Oceanospirillaceae</taxon>
        <taxon>Marinobacterium</taxon>
    </lineage>
</organism>
<comment type="caution">
    <text evidence="2">The sequence shown here is derived from an EMBL/GenBank/DDBJ whole genome shotgun (WGS) entry which is preliminary data.</text>
</comment>
<gene>
    <name evidence="2" type="ORF">GCM10011348_39520</name>
</gene>
<dbReference type="Pfam" id="PF01814">
    <property type="entry name" value="Hemerythrin"/>
    <property type="match status" value="1"/>
</dbReference>
<sequence>MKRFEALKPLSRDHHRALSVAAKIARCADGELGDCWASLEDSFIPSLQSHFDEEERWLLPLLGAEPGLRRRLLSDHRELRDLMAAKAIEARRAFADRLKAHVRFEEQELFEWLQRAYGADGLLTARGKGNEAH</sequence>
<proteinExistence type="predicted"/>
<accession>A0A917ZPI6</accession>
<feature type="domain" description="Hemerythrin-like" evidence="1">
    <location>
        <begin position="10"/>
        <end position="113"/>
    </location>
</feature>
<dbReference type="InterPro" id="IPR012312">
    <property type="entry name" value="Hemerythrin-like"/>
</dbReference>
<reference evidence="2 3" key="1">
    <citation type="journal article" date="2014" name="Int. J. Syst. Evol. Microbiol.">
        <title>Complete genome sequence of Corynebacterium casei LMG S-19264T (=DSM 44701T), isolated from a smear-ripened cheese.</title>
        <authorList>
            <consortium name="US DOE Joint Genome Institute (JGI-PGF)"/>
            <person name="Walter F."/>
            <person name="Albersmeier A."/>
            <person name="Kalinowski J."/>
            <person name="Ruckert C."/>
        </authorList>
    </citation>
    <scope>NUCLEOTIDE SEQUENCE [LARGE SCALE GENOMIC DNA]</scope>
    <source>
        <strain evidence="2 3">CGMCC 1.7286</strain>
    </source>
</reference>
<protein>
    <recommendedName>
        <fullName evidence="1">Hemerythrin-like domain-containing protein</fullName>
    </recommendedName>
</protein>
<dbReference type="Proteomes" id="UP000599578">
    <property type="component" value="Unassembled WGS sequence"/>
</dbReference>
<dbReference type="EMBL" id="BMLT01000012">
    <property type="protein sequence ID" value="GGO87105.1"/>
    <property type="molecule type" value="Genomic_DNA"/>
</dbReference>
<dbReference type="AlphaFoldDB" id="A0A917ZPI6"/>
<evidence type="ECO:0000259" key="1">
    <source>
        <dbReference type="Pfam" id="PF01814"/>
    </source>
</evidence>
<keyword evidence="3" id="KW-1185">Reference proteome</keyword>
<evidence type="ECO:0000313" key="3">
    <source>
        <dbReference type="Proteomes" id="UP000599578"/>
    </source>
</evidence>
<evidence type="ECO:0000313" key="2">
    <source>
        <dbReference type="EMBL" id="GGO87105.1"/>
    </source>
</evidence>
<dbReference type="RefSeq" id="WP_188862355.1">
    <property type="nucleotide sequence ID" value="NZ_BMLT01000012.1"/>
</dbReference>
<name>A0A917ZPI6_9GAMM</name>
<dbReference type="Gene3D" id="1.20.120.520">
    <property type="entry name" value="nmb1532 protein domain like"/>
    <property type="match status" value="1"/>
</dbReference>